<dbReference type="Gene3D" id="3.40.50.920">
    <property type="match status" value="1"/>
</dbReference>
<dbReference type="CDD" id="cd07036">
    <property type="entry name" value="TPP_PYR_E1-PDHc-beta_like"/>
    <property type="match status" value="1"/>
</dbReference>
<evidence type="ECO:0000259" key="4">
    <source>
        <dbReference type="SMART" id="SM00861"/>
    </source>
</evidence>
<gene>
    <name evidence="5" type="ORF">RM779_26215</name>
</gene>
<feature type="domain" description="Transketolase-like pyrimidine-binding" evidence="4">
    <location>
        <begin position="1"/>
        <end position="174"/>
    </location>
</feature>
<dbReference type="SMART" id="SM00861">
    <property type="entry name" value="Transket_pyr"/>
    <property type="match status" value="1"/>
</dbReference>
<keyword evidence="6" id="KW-1185">Reference proteome</keyword>
<dbReference type="EC" id="1.2.4.4" evidence="2"/>
<name>A0ABU2SAR9_9ACTN</name>
<evidence type="ECO:0000313" key="6">
    <source>
        <dbReference type="Proteomes" id="UP001183615"/>
    </source>
</evidence>
<reference evidence="6" key="1">
    <citation type="submission" date="2023-07" db="EMBL/GenBank/DDBJ databases">
        <title>30 novel species of actinomycetes from the DSMZ collection.</title>
        <authorList>
            <person name="Nouioui I."/>
        </authorList>
    </citation>
    <scope>NUCLEOTIDE SEQUENCE [LARGE SCALE GENOMIC DNA]</scope>
    <source>
        <strain evidence="6">DSM 41886</strain>
    </source>
</reference>
<dbReference type="Gene3D" id="3.40.50.970">
    <property type="match status" value="1"/>
</dbReference>
<dbReference type="PANTHER" id="PTHR42980">
    <property type="entry name" value="2-OXOISOVALERATE DEHYDROGENASE SUBUNIT BETA-RELATED"/>
    <property type="match status" value="1"/>
</dbReference>
<dbReference type="Pfam" id="PF02780">
    <property type="entry name" value="Transketolase_C"/>
    <property type="match status" value="1"/>
</dbReference>
<comment type="caution">
    <text evidence="5">The sequence shown here is derived from an EMBL/GenBank/DDBJ whole genome shotgun (WGS) entry which is preliminary data.</text>
</comment>
<dbReference type="InterPro" id="IPR033248">
    <property type="entry name" value="Transketolase_C"/>
</dbReference>
<dbReference type="Proteomes" id="UP001183615">
    <property type="component" value="Unassembled WGS sequence"/>
</dbReference>
<proteinExistence type="predicted"/>
<sequence>MAQALNRALRDALAEDPDVHLLGEDIGALGGVFRVTDGLAAEFGENRCTDTPLAEAGILGTAAGMAMYGLRPVVEMQFDAFAYPAFEQLVSHVARMRNRTRGAVPMPLTVRVPYGGGIGGVEHHSDSSESYYMATPGLHVVTPATVADAYGLLRQAIASDDPVVFLEPKRLYWTKGELGGEVAPFGRAAVRRTGADATLLTYGPALPVCLAAADAAREQGWDLGVVDLRTLVPFDDETVCAEVSRTGRAVVVHEAAGFAGPGAEIAARVTERCFHHLRAPVLRVTGFDIPYPPPLLEHHHLPDADRILAAVARLQWDLV</sequence>
<comment type="cofactor">
    <cofactor evidence="1">
        <name>thiamine diphosphate</name>
        <dbReference type="ChEBI" id="CHEBI:58937"/>
    </cofactor>
</comment>
<dbReference type="SUPFAM" id="SSF52518">
    <property type="entry name" value="Thiamin diphosphate-binding fold (THDP-binding)"/>
    <property type="match status" value="1"/>
</dbReference>
<accession>A0ABU2SAR9</accession>
<dbReference type="PANTHER" id="PTHR42980:SF1">
    <property type="entry name" value="2-OXOISOVALERATE DEHYDROGENASE SUBUNIT BETA, MITOCHONDRIAL"/>
    <property type="match status" value="1"/>
</dbReference>
<evidence type="ECO:0000256" key="1">
    <source>
        <dbReference type="ARBA" id="ARBA00001964"/>
    </source>
</evidence>
<evidence type="ECO:0000256" key="2">
    <source>
        <dbReference type="ARBA" id="ARBA00012277"/>
    </source>
</evidence>
<dbReference type="InterPro" id="IPR005475">
    <property type="entry name" value="Transketolase-like_Pyr-bd"/>
</dbReference>
<organism evidence="5 6">
    <name type="scientific">Streptomyces johnsoniae</name>
    <dbReference type="NCBI Taxonomy" id="3075532"/>
    <lineage>
        <taxon>Bacteria</taxon>
        <taxon>Bacillati</taxon>
        <taxon>Actinomycetota</taxon>
        <taxon>Actinomycetes</taxon>
        <taxon>Kitasatosporales</taxon>
        <taxon>Streptomycetaceae</taxon>
        <taxon>Streptomyces</taxon>
    </lineage>
</organism>
<dbReference type="EMBL" id="JAVREV010000016">
    <property type="protein sequence ID" value="MDT0446061.1"/>
    <property type="molecule type" value="Genomic_DNA"/>
</dbReference>
<dbReference type="InterPro" id="IPR009014">
    <property type="entry name" value="Transketo_C/PFOR_II"/>
</dbReference>
<evidence type="ECO:0000256" key="3">
    <source>
        <dbReference type="ARBA" id="ARBA00023002"/>
    </source>
</evidence>
<dbReference type="GO" id="GO:0016491">
    <property type="term" value="F:oxidoreductase activity"/>
    <property type="evidence" value="ECO:0007669"/>
    <property type="project" value="UniProtKB-KW"/>
</dbReference>
<dbReference type="SUPFAM" id="SSF52922">
    <property type="entry name" value="TK C-terminal domain-like"/>
    <property type="match status" value="1"/>
</dbReference>
<dbReference type="Pfam" id="PF02779">
    <property type="entry name" value="Transket_pyr"/>
    <property type="match status" value="1"/>
</dbReference>
<evidence type="ECO:0000313" key="5">
    <source>
        <dbReference type="EMBL" id="MDT0446061.1"/>
    </source>
</evidence>
<keyword evidence="3 5" id="KW-0560">Oxidoreductase</keyword>
<dbReference type="InterPro" id="IPR029061">
    <property type="entry name" value="THDP-binding"/>
</dbReference>
<protein>
    <recommendedName>
        <fullName evidence="2">3-methyl-2-oxobutanoate dehydrogenase (2-methylpropanoyl-transferring)</fullName>
        <ecNumber evidence="2">1.2.4.4</ecNumber>
    </recommendedName>
</protein>
<dbReference type="RefSeq" id="WP_311620231.1">
    <property type="nucleotide sequence ID" value="NZ_JAVREV010000016.1"/>
</dbReference>